<dbReference type="EMBL" id="CP081674">
    <property type="protein sequence ID" value="QZH69412.1"/>
    <property type="molecule type" value="Genomic_DNA"/>
</dbReference>
<evidence type="ECO:0000313" key="2">
    <source>
        <dbReference type="Proteomes" id="UP000825598"/>
    </source>
</evidence>
<protein>
    <submittedName>
        <fullName evidence="1">Uncharacterized protein</fullName>
    </submittedName>
</protein>
<sequence>MNPYARTLSSHLTELGVPETLTRQLDFGETGIWPPRAGCGPSPDRLTLVRLWARIDLDQWVTEAPQAFGPHRAGELARLVAVGAALRHAGEGAQVLWGVDLVAAQWWIDHDSPGLAAAGLVCLGPHLPEPLVKSVDSVLAAIGWACPADIDANQPCIINGVPCFHTTWHDGNSVLENHTDTRPIQRGA</sequence>
<proteinExistence type="predicted"/>
<evidence type="ECO:0000313" key="1">
    <source>
        <dbReference type="EMBL" id="QZH69412.1"/>
    </source>
</evidence>
<dbReference type="Proteomes" id="UP000825598">
    <property type="component" value="Plasmid unnamed1"/>
</dbReference>
<keyword evidence="2" id="KW-1185">Reference proteome</keyword>
<geneLocation type="plasmid" evidence="1 2">
    <name>unnamed1</name>
</geneLocation>
<name>A0ACD1FR62_MYCFR</name>
<accession>A0ACD1FR62</accession>
<organism evidence="1 2">
    <name type="scientific">Mycolicibacterium farcinogenes</name>
    <name type="common">Mycobacterium farcinogenes</name>
    <dbReference type="NCBI Taxonomy" id="1802"/>
    <lineage>
        <taxon>Bacteria</taxon>
        <taxon>Bacillati</taxon>
        <taxon>Actinomycetota</taxon>
        <taxon>Actinomycetes</taxon>
        <taxon>Mycobacteriales</taxon>
        <taxon>Mycobacteriaceae</taxon>
        <taxon>Mycolicibacterium</taxon>
    </lineage>
</organism>
<gene>
    <name evidence="1" type="ORF">K6L26_30925</name>
</gene>
<keyword evidence="1" id="KW-0614">Plasmid</keyword>
<reference evidence="1" key="1">
    <citation type="submission" date="2021-07" db="EMBL/GenBank/DDBJ databases">
        <title>Complete Genome Sequences of Mycobacterium farcinogenes Isolated from Clinical Specimens from Patients in Thailand.</title>
        <authorList>
            <person name="Sodsai P."/>
        </authorList>
    </citation>
    <scope>NUCLEOTIDE SEQUENCE</scope>
    <source>
        <strain evidence="1">BKK/CU-MFGFA-001</strain>
    </source>
</reference>